<dbReference type="Proteomes" id="UP000030152">
    <property type="component" value="Unassembled WGS sequence"/>
</dbReference>
<dbReference type="InterPro" id="IPR049278">
    <property type="entry name" value="MS_channel_C"/>
</dbReference>
<evidence type="ECO:0000256" key="3">
    <source>
        <dbReference type="ARBA" id="ARBA00022475"/>
    </source>
</evidence>
<proteinExistence type="inferred from homology"/>
<evidence type="ECO:0000313" key="12">
    <source>
        <dbReference type="Proteomes" id="UP000030152"/>
    </source>
</evidence>
<dbReference type="Gene3D" id="3.30.70.100">
    <property type="match status" value="1"/>
</dbReference>
<dbReference type="InterPro" id="IPR011014">
    <property type="entry name" value="MscS_channel_TM-2"/>
</dbReference>
<name>A0A0A2M120_9FLAO</name>
<dbReference type="Gene3D" id="2.30.30.60">
    <property type="match status" value="1"/>
</dbReference>
<dbReference type="Gene3D" id="1.10.287.1260">
    <property type="match status" value="1"/>
</dbReference>
<dbReference type="eggNOG" id="COG3264">
    <property type="taxonomic scope" value="Bacteria"/>
</dbReference>
<evidence type="ECO:0000313" key="11">
    <source>
        <dbReference type="EMBL" id="KGO85296.1"/>
    </source>
</evidence>
<dbReference type="InterPro" id="IPR006685">
    <property type="entry name" value="MscS_channel_2nd"/>
</dbReference>
<keyword evidence="4 7" id="KW-0812">Transmembrane</keyword>
<evidence type="ECO:0000256" key="5">
    <source>
        <dbReference type="ARBA" id="ARBA00022989"/>
    </source>
</evidence>
<feature type="domain" description="Mechanosensitive ion channel MscS" evidence="8">
    <location>
        <begin position="112"/>
        <end position="178"/>
    </location>
</feature>
<organism evidence="11 12">
    <name type="scientific">Flavobacterium rivuli WB 3.3-2 = DSM 21788</name>
    <dbReference type="NCBI Taxonomy" id="1121895"/>
    <lineage>
        <taxon>Bacteria</taxon>
        <taxon>Pseudomonadati</taxon>
        <taxon>Bacteroidota</taxon>
        <taxon>Flavobacteriia</taxon>
        <taxon>Flavobacteriales</taxon>
        <taxon>Flavobacteriaceae</taxon>
        <taxon>Flavobacterium</taxon>
    </lineage>
</organism>
<dbReference type="SUPFAM" id="SSF82861">
    <property type="entry name" value="Mechanosensitive channel protein MscS (YggB), transmembrane region"/>
    <property type="match status" value="1"/>
</dbReference>
<protein>
    <submittedName>
        <fullName evidence="11">Mechanosensitive ion channel protein MscS</fullName>
    </submittedName>
</protein>
<feature type="transmembrane region" description="Helical" evidence="7">
    <location>
        <begin position="65"/>
        <end position="86"/>
    </location>
</feature>
<dbReference type="PANTHER" id="PTHR30221:SF1">
    <property type="entry name" value="SMALL-CONDUCTANCE MECHANOSENSITIVE CHANNEL"/>
    <property type="match status" value="1"/>
</dbReference>
<dbReference type="InterPro" id="IPR011066">
    <property type="entry name" value="MscS_channel_C_sf"/>
</dbReference>
<dbReference type="InterPro" id="IPR045275">
    <property type="entry name" value="MscS_archaea/bacteria_type"/>
</dbReference>
<dbReference type="OrthoDB" id="1522493at2"/>
<evidence type="ECO:0000256" key="4">
    <source>
        <dbReference type="ARBA" id="ARBA00022692"/>
    </source>
</evidence>
<evidence type="ECO:0000256" key="6">
    <source>
        <dbReference type="ARBA" id="ARBA00023136"/>
    </source>
</evidence>
<feature type="domain" description="Mechanosensitive ion channel MscS C-terminal" evidence="9">
    <location>
        <begin position="186"/>
        <end position="269"/>
    </location>
</feature>
<dbReference type="SUPFAM" id="SSF82689">
    <property type="entry name" value="Mechanosensitive channel protein MscS (YggB), C-terminal domain"/>
    <property type="match status" value="1"/>
</dbReference>
<dbReference type="SUPFAM" id="SSF50182">
    <property type="entry name" value="Sm-like ribonucleoproteins"/>
    <property type="match status" value="1"/>
</dbReference>
<evidence type="ECO:0000259" key="10">
    <source>
        <dbReference type="Pfam" id="PF21088"/>
    </source>
</evidence>
<dbReference type="Pfam" id="PF21088">
    <property type="entry name" value="MS_channel_1st"/>
    <property type="match status" value="1"/>
</dbReference>
<dbReference type="PANTHER" id="PTHR30221">
    <property type="entry name" value="SMALL-CONDUCTANCE MECHANOSENSITIVE CHANNEL"/>
    <property type="match status" value="1"/>
</dbReference>
<feature type="transmembrane region" description="Helical" evidence="7">
    <location>
        <begin position="92"/>
        <end position="110"/>
    </location>
</feature>
<evidence type="ECO:0000256" key="1">
    <source>
        <dbReference type="ARBA" id="ARBA00004651"/>
    </source>
</evidence>
<feature type="domain" description="Mechanosensitive ion channel transmembrane helices 2/3" evidence="10">
    <location>
        <begin position="69"/>
        <end position="111"/>
    </location>
</feature>
<evidence type="ECO:0000256" key="7">
    <source>
        <dbReference type="SAM" id="Phobius"/>
    </source>
</evidence>
<keyword evidence="3" id="KW-1003">Cell membrane</keyword>
<evidence type="ECO:0000256" key="2">
    <source>
        <dbReference type="ARBA" id="ARBA00008017"/>
    </source>
</evidence>
<reference evidence="11 12" key="1">
    <citation type="submission" date="2013-09" db="EMBL/GenBank/DDBJ databases">
        <authorList>
            <person name="Zeng Z."/>
            <person name="Chen C."/>
        </authorList>
    </citation>
    <scope>NUCLEOTIDE SEQUENCE [LARGE SCALE GENOMIC DNA]</scope>
    <source>
        <strain evidence="11 12">WB 3.3-2</strain>
    </source>
</reference>
<dbReference type="Pfam" id="PF05552">
    <property type="entry name" value="MS_channel_1st_1"/>
    <property type="match status" value="1"/>
</dbReference>
<comment type="subcellular location">
    <subcellularLocation>
        <location evidence="1">Cell membrane</location>
        <topology evidence="1">Multi-pass membrane protein</topology>
    </subcellularLocation>
</comment>
<dbReference type="EMBL" id="JRLX01000024">
    <property type="protein sequence ID" value="KGO85296.1"/>
    <property type="molecule type" value="Genomic_DNA"/>
</dbReference>
<dbReference type="InterPro" id="IPR049142">
    <property type="entry name" value="MS_channel_1st"/>
</dbReference>
<feature type="transmembrane region" description="Helical" evidence="7">
    <location>
        <begin position="24"/>
        <end position="45"/>
    </location>
</feature>
<accession>A0A0A2M120</accession>
<comment type="caution">
    <text evidence="11">The sequence shown here is derived from an EMBL/GenBank/DDBJ whole genome shotgun (WGS) entry which is preliminary data.</text>
</comment>
<dbReference type="InterPro" id="IPR023408">
    <property type="entry name" value="MscS_beta-dom_sf"/>
</dbReference>
<sequence>MDINTVTRILTEKLTTWGKDLIRLLPNIVIAAVILVIGFYIAKFVRRLALKLIGKVSHNATLNNLFASVIYFVFIGITLFTVLSILNLDKAVTSILAGAGILGLALAFAFQDIAANFMSGIFISFRKPIKVGDIVLIKGFMGKVAEVNLRDTVINTFTGPVVIIPNKDVFQNPIENFTTLSKRRFDLQIGVSYGDDLDKVKQVTLDAVKDIEDISKTQETTLFFTSFGDSSINLAIRMWIDSAELKIYKKVGSEAIMRIKKAYEENDIMIPYPIRTLDFGMKGGQTLSDMAVTLAGKDQDGESNYQSNS</sequence>
<keyword evidence="5 7" id="KW-1133">Transmembrane helix</keyword>
<gene>
    <name evidence="11" type="ORF">Q765_16875</name>
</gene>
<keyword evidence="6 7" id="KW-0472">Membrane</keyword>
<dbReference type="GO" id="GO:0008381">
    <property type="term" value="F:mechanosensitive monoatomic ion channel activity"/>
    <property type="evidence" value="ECO:0007669"/>
    <property type="project" value="InterPro"/>
</dbReference>
<dbReference type="GO" id="GO:0005886">
    <property type="term" value="C:plasma membrane"/>
    <property type="evidence" value="ECO:0007669"/>
    <property type="project" value="UniProtKB-SubCell"/>
</dbReference>
<dbReference type="InterPro" id="IPR010920">
    <property type="entry name" value="LSM_dom_sf"/>
</dbReference>
<dbReference type="InterPro" id="IPR008910">
    <property type="entry name" value="MSC_TM_helix"/>
</dbReference>
<comment type="similarity">
    <text evidence="2">Belongs to the MscS (TC 1.A.23) family.</text>
</comment>
<evidence type="ECO:0000259" key="9">
    <source>
        <dbReference type="Pfam" id="PF21082"/>
    </source>
</evidence>
<dbReference type="Pfam" id="PF21082">
    <property type="entry name" value="MS_channel_3rd"/>
    <property type="match status" value="1"/>
</dbReference>
<evidence type="ECO:0000259" key="8">
    <source>
        <dbReference type="Pfam" id="PF00924"/>
    </source>
</evidence>
<keyword evidence="12" id="KW-1185">Reference proteome</keyword>
<dbReference type="AlphaFoldDB" id="A0A0A2M120"/>
<dbReference type="Pfam" id="PF00924">
    <property type="entry name" value="MS_channel_2nd"/>
    <property type="match status" value="1"/>
</dbReference>